<evidence type="ECO:0000313" key="2">
    <source>
        <dbReference type="EMBL" id="KAF2113850.1"/>
    </source>
</evidence>
<dbReference type="EMBL" id="ML977327">
    <property type="protein sequence ID" value="KAF2113850.1"/>
    <property type="molecule type" value="Genomic_DNA"/>
</dbReference>
<evidence type="ECO:0000313" key="3">
    <source>
        <dbReference type="Proteomes" id="UP000799770"/>
    </source>
</evidence>
<accession>A0A6A5Z352</accession>
<dbReference type="Proteomes" id="UP000799770">
    <property type="component" value="Unassembled WGS sequence"/>
</dbReference>
<feature type="compositionally biased region" description="Polar residues" evidence="1">
    <location>
        <begin position="61"/>
        <end position="70"/>
    </location>
</feature>
<name>A0A6A5Z352_9PLEO</name>
<feature type="region of interest" description="Disordered" evidence="1">
    <location>
        <begin position="20"/>
        <end position="101"/>
    </location>
</feature>
<feature type="compositionally biased region" description="Acidic residues" evidence="1">
    <location>
        <begin position="32"/>
        <end position="59"/>
    </location>
</feature>
<organism evidence="2 3">
    <name type="scientific">Lophiotrema nucula</name>
    <dbReference type="NCBI Taxonomy" id="690887"/>
    <lineage>
        <taxon>Eukaryota</taxon>
        <taxon>Fungi</taxon>
        <taxon>Dikarya</taxon>
        <taxon>Ascomycota</taxon>
        <taxon>Pezizomycotina</taxon>
        <taxon>Dothideomycetes</taxon>
        <taxon>Pleosporomycetidae</taxon>
        <taxon>Pleosporales</taxon>
        <taxon>Lophiotremataceae</taxon>
        <taxon>Lophiotrema</taxon>
    </lineage>
</organism>
<reference evidence="2" key="1">
    <citation type="journal article" date="2020" name="Stud. Mycol.">
        <title>101 Dothideomycetes genomes: a test case for predicting lifestyles and emergence of pathogens.</title>
        <authorList>
            <person name="Haridas S."/>
            <person name="Albert R."/>
            <person name="Binder M."/>
            <person name="Bloem J."/>
            <person name="Labutti K."/>
            <person name="Salamov A."/>
            <person name="Andreopoulos B."/>
            <person name="Baker S."/>
            <person name="Barry K."/>
            <person name="Bills G."/>
            <person name="Bluhm B."/>
            <person name="Cannon C."/>
            <person name="Castanera R."/>
            <person name="Culley D."/>
            <person name="Daum C."/>
            <person name="Ezra D."/>
            <person name="Gonzalez J."/>
            <person name="Henrissat B."/>
            <person name="Kuo A."/>
            <person name="Liang C."/>
            <person name="Lipzen A."/>
            <person name="Lutzoni F."/>
            <person name="Magnuson J."/>
            <person name="Mondo S."/>
            <person name="Nolan M."/>
            <person name="Ohm R."/>
            <person name="Pangilinan J."/>
            <person name="Park H.-J."/>
            <person name="Ramirez L."/>
            <person name="Alfaro M."/>
            <person name="Sun H."/>
            <person name="Tritt A."/>
            <person name="Yoshinaga Y."/>
            <person name="Zwiers L.-H."/>
            <person name="Turgeon B."/>
            <person name="Goodwin S."/>
            <person name="Spatafora J."/>
            <person name="Crous P."/>
            <person name="Grigoriev I."/>
        </authorList>
    </citation>
    <scope>NUCLEOTIDE SEQUENCE</scope>
    <source>
        <strain evidence="2">CBS 627.86</strain>
    </source>
</reference>
<protein>
    <submittedName>
        <fullName evidence="2">Uncharacterized protein</fullName>
    </submittedName>
</protein>
<keyword evidence="3" id="KW-1185">Reference proteome</keyword>
<dbReference type="AlphaFoldDB" id="A0A6A5Z352"/>
<evidence type="ECO:0000256" key="1">
    <source>
        <dbReference type="SAM" id="MobiDB-lite"/>
    </source>
</evidence>
<sequence>MSSSSKGILARRDRHESGYYAWKDVNIVNGDDSADENFVTDEDSDEPMEEPDSDVEPGDQDNINGATSNMPAAERLAQPVKGRSRGRAPNAGSGISMKPVYDPKKNRCEIWSFFDSEGNDYPRIAVHSEYTTVKDITVHSKTSVFRQAEEVETWLKVLKMIHPKKLSFKKFLDSDMNPSGKKRKRAGSRKKSKRAASGNNRMRAGGKE</sequence>
<feature type="region of interest" description="Disordered" evidence="1">
    <location>
        <begin position="171"/>
        <end position="208"/>
    </location>
</feature>
<proteinExistence type="predicted"/>
<gene>
    <name evidence="2" type="ORF">BDV96DRAFT_601315</name>
</gene>
<feature type="compositionally biased region" description="Basic residues" evidence="1">
    <location>
        <begin position="180"/>
        <end position="194"/>
    </location>
</feature>